<evidence type="ECO:0000256" key="1">
    <source>
        <dbReference type="SAM" id="MobiDB-lite"/>
    </source>
</evidence>
<accession>A0ABD0KVS4</accession>
<reference evidence="2 3" key="1">
    <citation type="journal article" date="2023" name="Sci. Data">
        <title>Genome assembly of the Korean intertidal mud-creeper Batillaria attramentaria.</title>
        <authorList>
            <person name="Patra A.K."/>
            <person name="Ho P.T."/>
            <person name="Jun S."/>
            <person name="Lee S.J."/>
            <person name="Kim Y."/>
            <person name="Won Y.J."/>
        </authorList>
    </citation>
    <scope>NUCLEOTIDE SEQUENCE [LARGE SCALE GENOMIC DNA]</scope>
    <source>
        <strain evidence="2">Wonlab-2016</strain>
    </source>
</reference>
<gene>
    <name evidence="2" type="ORF">BaRGS_00017371</name>
</gene>
<name>A0ABD0KVS4_9CAEN</name>
<dbReference type="Proteomes" id="UP001519460">
    <property type="component" value="Unassembled WGS sequence"/>
</dbReference>
<proteinExistence type="predicted"/>
<evidence type="ECO:0000313" key="2">
    <source>
        <dbReference type="EMBL" id="KAK7491393.1"/>
    </source>
</evidence>
<keyword evidence="3" id="KW-1185">Reference proteome</keyword>
<organism evidence="2 3">
    <name type="scientific">Batillaria attramentaria</name>
    <dbReference type="NCBI Taxonomy" id="370345"/>
    <lineage>
        <taxon>Eukaryota</taxon>
        <taxon>Metazoa</taxon>
        <taxon>Spiralia</taxon>
        <taxon>Lophotrochozoa</taxon>
        <taxon>Mollusca</taxon>
        <taxon>Gastropoda</taxon>
        <taxon>Caenogastropoda</taxon>
        <taxon>Sorbeoconcha</taxon>
        <taxon>Cerithioidea</taxon>
        <taxon>Batillariidae</taxon>
        <taxon>Batillaria</taxon>
    </lineage>
</organism>
<protein>
    <submittedName>
        <fullName evidence="2">Uncharacterized protein</fullName>
    </submittedName>
</protein>
<comment type="caution">
    <text evidence="2">The sequence shown here is derived from an EMBL/GenBank/DDBJ whole genome shotgun (WGS) entry which is preliminary data.</text>
</comment>
<evidence type="ECO:0000313" key="3">
    <source>
        <dbReference type="Proteomes" id="UP001519460"/>
    </source>
</evidence>
<dbReference type="AlphaFoldDB" id="A0ABD0KVS4"/>
<sequence length="211" mass="23515">MKRAHSPYVRQFVNSSGEVYLSNPFFAVTTPVVTKTQGNIMTLRPQSHPSTKSVSVSVHHRTFIKESNRPFTDQRSTATPRHKSGHHCGQGSIRVLGNGSTALSLQLIKGTLYTQALGKSQSHKHAAHRFRIEPMVRAQRATVRTSYTPTAVSTRPRYCHSFPLIKGTLYAGEASATSVHVCLRSVRITKMYQRIEPSPQYTEPATQCCIH</sequence>
<dbReference type="EMBL" id="JACVVK020000115">
    <property type="protein sequence ID" value="KAK7491393.1"/>
    <property type="molecule type" value="Genomic_DNA"/>
</dbReference>
<feature type="compositionally biased region" description="Polar residues" evidence="1">
    <location>
        <begin position="69"/>
        <end position="79"/>
    </location>
</feature>
<feature type="region of interest" description="Disordered" evidence="1">
    <location>
        <begin position="69"/>
        <end position="90"/>
    </location>
</feature>